<protein>
    <submittedName>
        <fullName evidence="1">Uncharacterized protein</fullName>
    </submittedName>
</protein>
<dbReference type="GeneID" id="60588371"/>
<accession>A0A7T3G179</accession>
<dbReference type="EMBL" id="CP065856">
    <property type="protein sequence ID" value="QPV64489.1"/>
    <property type="molecule type" value="Genomic_DNA"/>
</dbReference>
<dbReference type="Proteomes" id="UP000595001">
    <property type="component" value="Chromosome"/>
</dbReference>
<proteinExistence type="predicted"/>
<organism evidence="1 2">
    <name type="scientific">Halosimplex litoreum</name>
    <dbReference type="NCBI Taxonomy" id="1198301"/>
    <lineage>
        <taxon>Archaea</taxon>
        <taxon>Methanobacteriati</taxon>
        <taxon>Methanobacteriota</taxon>
        <taxon>Stenosarchaea group</taxon>
        <taxon>Halobacteria</taxon>
        <taxon>Halobacteriales</taxon>
        <taxon>Haloarculaceae</taxon>
        <taxon>Halosimplex</taxon>
    </lineage>
</organism>
<dbReference type="KEGG" id="hlt:I7X12_07720"/>
<sequence length="134" mass="13925">MDRKRAALAVVVLLGVAYLYGVTATPRVGTENPDREVVVETLRDRSISVTVTVEHGSAELSSVTRTVAPDSEVVAALLATNPFHIGRPSVTVTASTPGGRSAPLELGFSGCRGPAHFTYGPDGEVSASPYSVVC</sequence>
<keyword evidence="2" id="KW-1185">Reference proteome</keyword>
<dbReference type="AlphaFoldDB" id="A0A7T3G179"/>
<evidence type="ECO:0000313" key="1">
    <source>
        <dbReference type="EMBL" id="QPV64489.1"/>
    </source>
</evidence>
<name>A0A7T3G179_9EURY</name>
<reference evidence="1 2" key="1">
    <citation type="submission" date="2020-12" db="EMBL/GenBank/DDBJ databases">
        <title>Halosimplex halophilum sp. nov. and Halosimplex salinum sp. nov., two new members of the genus Halosimplex.</title>
        <authorList>
            <person name="Cui H.L."/>
        </authorList>
    </citation>
    <scope>NUCLEOTIDE SEQUENCE [LARGE SCALE GENOMIC DNA]</scope>
    <source>
        <strain evidence="1 2">YGH94</strain>
    </source>
</reference>
<gene>
    <name evidence="1" type="ORF">I7X12_07720</name>
</gene>
<dbReference type="RefSeq" id="WP_198063258.1">
    <property type="nucleotide sequence ID" value="NZ_CP065856.1"/>
</dbReference>
<evidence type="ECO:0000313" key="2">
    <source>
        <dbReference type="Proteomes" id="UP000595001"/>
    </source>
</evidence>